<feature type="transmembrane region" description="Helical" evidence="1">
    <location>
        <begin position="226"/>
        <end position="250"/>
    </location>
</feature>
<evidence type="ECO:0000256" key="1">
    <source>
        <dbReference type="SAM" id="Phobius"/>
    </source>
</evidence>
<proteinExistence type="predicted"/>
<evidence type="ECO:0000313" key="3">
    <source>
        <dbReference type="Proteomes" id="UP000820977"/>
    </source>
</evidence>
<keyword evidence="1" id="KW-0472">Membrane</keyword>
<keyword evidence="3" id="KW-1185">Reference proteome</keyword>
<feature type="transmembrane region" description="Helical" evidence="1">
    <location>
        <begin position="187"/>
        <end position="206"/>
    </location>
</feature>
<name>A0ABX2B4P3_9BACT</name>
<reference evidence="2 3" key="1">
    <citation type="submission" date="2020-05" db="EMBL/GenBank/DDBJ databases">
        <title>Distinct polysaccharide utilization as determinants for interspecies competition between intestinal Prevotella spp.</title>
        <authorList>
            <person name="Galvez E.J.C."/>
            <person name="Iljazovic A."/>
            <person name="Strowig T."/>
        </authorList>
    </citation>
    <scope>NUCLEOTIDE SEQUENCE [LARGE SCALE GENOMIC DNA]</scope>
    <source>
        <strain evidence="2 3">PCHR</strain>
    </source>
</reference>
<protein>
    <submittedName>
        <fullName evidence="2">Zinc ribbon domain-containing protein</fullName>
    </submittedName>
</protein>
<accession>A0ABX2B4P3</accession>
<gene>
    <name evidence="2" type="ORF">HPS54_09670</name>
</gene>
<evidence type="ECO:0000313" key="2">
    <source>
        <dbReference type="EMBL" id="NPE25778.1"/>
    </source>
</evidence>
<keyword evidence="1" id="KW-0812">Transmembrane</keyword>
<feature type="transmembrane region" description="Helical" evidence="1">
    <location>
        <begin position="143"/>
        <end position="167"/>
    </location>
</feature>
<dbReference type="PROSITE" id="PS51257">
    <property type="entry name" value="PROKAR_LIPOPROTEIN"/>
    <property type="match status" value="1"/>
</dbReference>
<comment type="caution">
    <text evidence="2">The sequence shown here is derived from an EMBL/GenBank/DDBJ whole genome shotgun (WGS) entry which is preliminary data.</text>
</comment>
<dbReference type="Proteomes" id="UP000820977">
    <property type="component" value="Unassembled WGS sequence"/>
</dbReference>
<sequence>MLKINIRFVPLAVLAIMALTFFSGCYQERMRNDGPKQTVMEEVSDTASLPAALHYSLNYNFVVRADSLSLLRQRPEEYLNGMTTDSVSVFRGNHLVVADICVIPTDTIDSLWVKVARDQETIGWIHDSSLLPAVVPDDPISQFILIFSDIHLLIFLIVISIISVAYLMRTIFRRNAKIVHFNDIPSFYPMLLALTVAFSATLYSSIQMFAPDMWQNFYFHPTLNPFGLPIIISVFIMAVWAILIVAIAAVDVVFKELPFGDAMLYLCGLAGVCAVNYIVFSITTLYFAGYLLLAAYLFFALRLYFRGSYYTCLCGNCGARMRSRGRCPECGAMNE</sequence>
<feature type="transmembrane region" description="Helical" evidence="1">
    <location>
        <begin position="286"/>
        <end position="305"/>
    </location>
</feature>
<dbReference type="EMBL" id="JABKKJ010000017">
    <property type="protein sequence ID" value="NPE25778.1"/>
    <property type="molecule type" value="Genomic_DNA"/>
</dbReference>
<keyword evidence="1" id="KW-1133">Transmembrane helix</keyword>
<organism evidence="2 3">
    <name type="scientific">Xylanibacter caecicola</name>
    <dbReference type="NCBI Taxonomy" id="2736294"/>
    <lineage>
        <taxon>Bacteria</taxon>
        <taxon>Pseudomonadati</taxon>
        <taxon>Bacteroidota</taxon>
        <taxon>Bacteroidia</taxon>
        <taxon>Bacteroidales</taxon>
        <taxon>Prevotellaceae</taxon>
        <taxon>Xylanibacter</taxon>
    </lineage>
</organism>
<feature type="transmembrane region" description="Helical" evidence="1">
    <location>
        <begin position="262"/>
        <end position="280"/>
    </location>
</feature>
<dbReference type="RefSeq" id="WP_172345243.1">
    <property type="nucleotide sequence ID" value="NZ_CASYYZ010000047.1"/>
</dbReference>